<feature type="non-terminal residue" evidence="4">
    <location>
        <position position="212"/>
    </location>
</feature>
<gene>
    <name evidence="4" type="ORF">OXD698_LOCUS49242</name>
</gene>
<keyword evidence="3" id="KW-1133">Transmembrane helix</keyword>
<dbReference type="CDD" id="cd05819">
    <property type="entry name" value="NHL"/>
    <property type="match status" value="1"/>
</dbReference>
<comment type="caution">
    <text evidence="4">The sequence shown here is derived from an EMBL/GenBank/DDBJ whole genome shotgun (WGS) entry which is preliminary data.</text>
</comment>
<keyword evidence="1" id="KW-0732">Signal</keyword>
<dbReference type="EMBL" id="CAJOAZ010021815">
    <property type="protein sequence ID" value="CAF4359781.1"/>
    <property type="molecule type" value="Genomic_DNA"/>
</dbReference>
<evidence type="ECO:0000256" key="1">
    <source>
        <dbReference type="ARBA" id="ARBA00022729"/>
    </source>
</evidence>
<reference evidence="4" key="1">
    <citation type="submission" date="2021-02" db="EMBL/GenBank/DDBJ databases">
        <authorList>
            <person name="Nowell W R."/>
        </authorList>
    </citation>
    <scope>NUCLEOTIDE SEQUENCE</scope>
</reference>
<dbReference type="Gene3D" id="2.120.10.30">
    <property type="entry name" value="TolB, C-terminal domain"/>
    <property type="match status" value="1"/>
</dbReference>
<dbReference type="SUPFAM" id="SSF63829">
    <property type="entry name" value="Calcium-dependent phosphotriesterase"/>
    <property type="match status" value="1"/>
</dbReference>
<dbReference type="AlphaFoldDB" id="A0A820LMB7"/>
<keyword evidence="3" id="KW-0472">Membrane</keyword>
<dbReference type="PANTHER" id="PTHR10680">
    <property type="entry name" value="PEPTIDYL-GLYCINE ALPHA-AMIDATING MONOOXYGENASE"/>
    <property type="match status" value="1"/>
</dbReference>
<feature type="transmembrane region" description="Helical" evidence="3">
    <location>
        <begin position="190"/>
        <end position="211"/>
    </location>
</feature>
<organism evidence="4 5">
    <name type="scientific">Adineta steineri</name>
    <dbReference type="NCBI Taxonomy" id="433720"/>
    <lineage>
        <taxon>Eukaryota</taxon>
        <taxon>Metazoa</taxon>
        <taxon>Spiralia</taxon>
        <taxon>Gnathifera</taxon>
        <taxon>Rotifera</taxon>
        <taxon>Eurotatoria</taxon>
        <taxon>Bdelloidea</taxon>
        <taxon>Adinetida</taxon>
        <taxon>Adinetidae</taxon>
        <taxon>Adineta</taxon>
    </lineage>
</organism>
<evidence type="ECO:0000313" key="5">
    <source>
        <dbReference type="Proteomes" id="UP000663844"/>
    </source>
</evidence>
<evidence type="ECO:0000256" key="3">
    <source>
        <dbReference type="SAM" id="Phobius"/>
    </source>
</evidence>
<name>A0A820LMB7_9BILA</name>
<proteinExistence type="predicted"/>
<dbReference type="InterPro" id="IPR011042">
    <property type="entry name" value="6-blade_b-propeller_TolB-like"/>
</dbReference>
<sequence length="212" mass="23557">FIADYKNHRIVKWKLNSKTGQIIAGENGHGNQINQFSLPTDIIVDKENNSFIVSDYGNKRVIRYFIQNQTNQQILISNINCWGLTIDKNGSIYVCDIWRNEVRRWKNGDIEGELVAGGNGRGCHLNQLNSPTYIFIDEYGSLYISDYENHRVMKWKKDAKVGEIVAVVVVVSVIISGVVVVVVVSVVISGVVFVVVSVVAAVVSVVISCIVS</sequence>
<dbReference type="GO" id="GO:0005576">
    <property type="term" value="C:extracellular region"/>
    <property type="evidence" value="ECO:0007669"/>
    <property type="project" value="TreeGrafter"/>
</dbReference>
<dbReference type="Proteomes" id="UP000663844">
    <property type="component" value="Unassembled WGS sequence"/>
</dbReference>
<accession>A0A820LMB7</accession>
<dbReference type="Gene3D" id="2.40.10.500">
    <property type="match status" value="1"/>
</dbReference>
<protein>
    <submittedName>
        <fullName evidence="4">Uncharacterized protein</fullName>
    </submittedName>
</protein>
<evidence type="ECO:0000313" key="4">
    <source>
        <dbReference type="EMBL" id="CAF4359781.1"/>
    </source>
</evidence>
<feature type="non-terminal residue" evidence="4">
    <location>
        <position position="1"/>
    </location>
</feature>
<feature type="transmembrane region" description="Helical" evidence="3">
    <location>
        <begin position="161"/>
        <end position="184"/>
    </location>
</feature>
<evidence type="ECO:0000256" key="2">
    <source>
        <dbReference type="ARBA" id="ARBA00023180"/>
    </source>
</evidence>
<dbReference type="PANTHER" id="PTHR10680:SF28">
    <property type="entry name" value="SMP-30_GLUCONOLACTONASE_LRE-LIKE REGION DOMAIN-CONTAINING PROTEIN"/>
    <property type="match status" value="1"/>
</dbReference>
<keyword evidence="3" id="KW-0812">Transmembrane</keyword>
<keyword evidence="2" id="KW-0325">Glycoprotein</keyword>